<sequence>MFKAIYPAVLGLSLLAGCSMAPEYQRPESPAASSYPYASNDNNAALDAVPQWRAYYANSELQHLIELALENNRDLRISELTTERIRAYYRIQSAALLPSLNASASDTRQRTPADLSYSGESGISDSYAVGLQMPAYELDFFGRILSLKDQALQQYLATEEAQHSAEIALVAAVANQYHQLVALKEQAKLASEAKVTAKRAYAINQDSFDAGVGSELDLRTAEAQYQSYRASELAYIDQVRQAQNALALLIGTDLPELAADSSLLNGEHAPIDLPVGLPSELLTQRPDIRAAEHTLEGAHANIGAARAAFFPSVQLTAFGGTASAELSDLFKSGSAQWSFSPQISLPIFSAGRNQANLDVAWIQQRIEIANYEKAIQTAFREVADALAVRRTIDQRIEAQAERVKAAQRRSSLSQQRFDAGVDSYLPVLLAQQELFSAQKDLVQAQLTKLNNQSALFAALGGGWQSND</sequence>
<keyword evidence="2" id="KW-0564">Palmitate</keyword>
<dbReference type="EMBL" id="CP138858">
    <property type="protein sequence ID" value="WPJ96454.1"/>
    <property type="molecule type" value="Genomic_DNA"/>
</dbReference>
<keyword evidence="4" id="KW-1185">Reference proteome</keyword>
<evidence type="ECO:0000256" key="2">
    <source>
        <dbReference type="RuleBase" id="RU362097"/>
    </source>
</evidence>
<protein>
    <submittedName>
        <fullName evidence="3">Efflux transporter outer membrane subunit</fullName>
    </submittedName>
</protein>
<evidence type="ECO:0000313" key="3">
    <source>
        <dbReference type="EMBL" id="WPJ96454.1"/>
    </source>
</evidence>
<dbReference type="InterPro" id="IPR010131">
    <property type="entry name" value="MdtP/NodT-like"/>
</dbReference>
<keyword evidence="2" id="KW-1134">Transmembrane beta strand</keyword>
<gene>
    <name evidence="3" type="ORF">SH580_01900</name>
</gene>
<dbReference type="PANTHER" id="PTHR30203">
    <property type="entry name" value="OUTER MEMBRANE CATION EFFLUX PROTEIN"/>
    <property type="match status" value="1"/>
</dbReference>
<dbReference type="PROSITE" id="PS51257">
    <property type="entry name" value="PROKAR_LIPOPROTEIN"/>
    <property type="match status" value="1"/>
</dbReference>
<keyword evidence="2" id="KW-0732">Signal</keyword>
<keyword evidence="2" id="KW-0472">Membrane</keyword>
<name>A0ABZ0RU23_9BACT</name>
<keyword evidence="2" id="KW-0449">Lipoprotein</keyword>
<proteinExistence type="inferred from homology"/>
<reference evidence="3 4" key="1">
    <citation type="submission" date="2023-11" db="EMBL/GenBank/DDBJ databases">
        <title>Coraliomargarita sp. nov., isolated from marine algae.</title>
        <authorList>
            <person name="Lee J.K."/>
            <person name="Baek J.H."/>
            <person name="Kim J.M."/>
            <person name="Choi D.G."/>
            <person name="Jeon C.O."/>
        </authorList>
    </citation>
    <scope>NUCLEOTIDE SEQUENCE [LARGE SCALE GENOMIC DNA]</scope>
    <source>
        <strain evidence="3 4">J2-16</strain>
    </source>
</reference>
<dbReference type="RefSeq" id="WP_319833313.1">
    <property type="nucleotide sequence ID" value="NZ_CP138858.1"/>
</dbReference>
<comment type="subcellular location">
    <subcellularLocation>
        <location evidence="2">Cell membrane</location>
        <topology evidence="2">Lipid-anchor</topology>
    </subcellularLocation>
</comment>
<keyword evidence="2" id="KW-0812">Transmembrane</keyword>
<dbReference type="Pfam" id="PF02321">
    <property type="entry name" value="OEP"/>
    <property type="match status" value="2"/>
</dbReference>
<dbReference type="NCBIfam" id="TIGR01845">
    <property type="entry name" value="outer_NodT"/>
    <property type="match status" value="1"/>
</dbReference>
<dbReference type="SUPFAM" id="SSF56954">
    <property type="entry name" value="Outer membrane efflux proteins (OEP)"/>
    <property type="match status" value="1"/>
</dbReference>
<evidence type="ECO:0000256" key="1">
    <source>
        <dbReference type="ARBA" id="ARBA00007613"/>
    </source>
</evidence>
<dbReference type="InterPro" id="IPR003423">
    <property type="entry name" value="OMP_efflux"/>
</dbReference>
<accession>A0ABZ0RU23</accession>
<dbReference type="Gene3D" id="2.20.200.10">
    <property type="entry name" value="Outer membrane efflux proteins (OEP)"/>
    <property type="match status" value="1"/>
</dbReference>
<feature type="signal peptide" evidence="2">
    <location>
        <begin position="1"/>
        <end position="21"/>
    </location>
</feature>
<dbReference type="PANTHER" id="PTHR30203:SF32">
    <property type="entry name" value="CATION EFFLUX SYSTEM PROTEIN CUSC"/>
    <property type="match status" value="1"/>
</dbReference>
<dbReference type="Gene3D" id="1.20.1600.10">
    <property type="entry name" value="Outer membrane efflux proteins (OEP)"/>
    <property type="match status" value="1"/>
</dbReference>
<feature type="chain" id="PRO_5044977848" evidence="2">
    <location>
        <begin position="22"/>
        <end position="467"/>
    </location>
</feature>
<organism evidence="3 4">
    <name type="scientific">Coraliomargarita algicola</name>
    <dbReference type="NCBI Taxonomy" id="3092156"/>
    <lineage>
        <taxon>Bacteria</taxon>
        <taxon>Pseudomonadati</taxon>
        <taxon>Verrucomicrobiota</taxon>
        <taxon>Opitutia</taxon>
        <taxon>Puniceicoccales</taxon>
        <taxon>Coraliomargaritaceae</taxon>
        <taxon>Coraliomargarita</taxon>
    </lineage>
</organism>
<comment type="similarity">
    <text evidence="1 2">Belongs to the outer membrane factor (OMF) (TC 1.B.17) family.</text>
</comment>
<dbReference type="Proteomes" id="UP001324993">
    <property type="component" value="Chromosome"/>
</dbReference>
<evidence type="ECO:0000313" key="4">
    <source>
        <dbReference type="Proteomes" id="UP001324993"/>
    </source>
</evidence>